<keyword evidence="8 9" id="KW-0472">Membrane</keyword>
<gene>
    <name evidence="11" type="ORF">M3P21_19315</name>
</gene>
<dbReference type="PANTHER" id="PTHR30133">
    <property type="entry name" value="CATIONIC AMINO ACID TRANSPORTER, MEMBRANE COMPONENT"/>
    <property type="match status" value="1"/>
</dbReference>
<name>A0ABT0Q734_9RHOB</name>
<dbReference type="InterPro" id="IPR010065">
    <property type="entry name" value="AA_ABC_transptr_permease_3TM"/>
</dbReference>
<dbReference type="RefSeq" id="WP_249712705.1">
    <property type="nucleotide sequence ID" value="NZ_JAMFMB010000034.1"/>
</dbReference>
<evidence type="ECO:0000256" key="5">
    <source>
        <dbReference type="ARBA" id="ARBA00022519"/>
    </source>
</evidence>
<comment type="caution">
    <text evidence="11">The sequence shown here is derived from an EMBL/GenBank/DDBJ whole genome shotgun (WGS) entry which is preliminary data.</text>
</comment>
<evidence type="ECO:0000313" key="11">
    <source>
        <dbReference type="EMBL" id="MCL6285683.1"/>
    </source>
</evidence>
<feature type="transmembrane region" description="Helical" evidence="9">
    <location>
        <begin position="64"/>
        <end position="82"/>
    </location>
</feature>
<comment type="similarity">
    <text evidence="2">Belongs to the binding-protein-dependent transport system permease family. HisMQ subfamily.</text>
</comment>
<dbReference type="EMBL" id="JAMFMB010000034">
    <property type="protein sequence ID" value="MCL6285683.1"/>
    <property type="molecule type" value="Genomic_DNA"/>
</dbReference>
<feature type="transmembrane region" description="Helical" evidence="9">
    <location>
        <begin position="94"/>
        <end position="112"/>
    </location>
</feature>
<keyword evidence="4" id="KW-1003">Cell membrane</keyword>
<dbReference type="PROSITE" id="PS50928">
    <property type="entry name" value="ABC_TM1"/>
    <property type="match status" value="1"/>
</dbReference>
<evidence type="ECO:0000256" key="7">
    <source>
        <dbReference type="ARBA" id="ARBA00022989"/>
    </source>
</evidence>
<keyword evidence="12" id="KW-1185">Reference proteome</keyword>
<dbReference type="NCBIfam" id="TIGR01726">
    <property type="entry name" value="HEQRo_perm_3TM"/>
    <property type="match status" value="1"/>
</dbReference>
<keyword evidence="3 9" id="KW-0813">Transport</keyword>
<evidence type="ECO:0000259" key="10">
    <source>
        <dbReference type="PROSITE" id="PS50928"/>
    </source>
</evidence>
<evidence type="ECO:0000256" key="4">
    <source>
        <dbReference type="ARBA" id="ARBA00022475"/>
    </source>
</evidence>
<feature type="domain" description="ABC transmembrane type-1" evidence="10">
    <location>
        <begin position="15"/>
        <end position="216"/>
    </location>
</feature>
<evidence type="ECO:0000256" key="3">
    <source>
        <dbReference type="ARBA" id="ARBA00022448"/>
    </source>
</evidence>
<accession>A0ABT0Q734</accession>
<dbReference type="SUPFAM" id="SSF161098">
    <property type="entry name" value="MetI-like"/>
    <property type="match status" value="1"/>
</dbReference>
<dbReference type="CDD" id="cd06261">
    <property type="entry name" value="TM_PBP2"/>
    <property type="match status" value="1"/>
</dbReference>
<evidence type="ECO:0000256" key="9">
    <source>
        <dbReference type="RuleBase" id="RU363032"/>
    </source>
</evidence>
<feature type="transmembrane region" description="Helical" evidence="9">
    <location>
        <begin position="195"/>
        <end position="216"/>
    </location>
</feature>
<sequence>MQEIINWSDEFLAGAMVIIQLFFVSLLMVIVWGLLGATAKLSNSRIARGIANGFTVLCRGIPEFLLLLIVYFGSAVTLTNIARSWDPEIRFMDIPPFWAGAFAISLVIGAYATETFRGAFLGIDKGLVEAAKALGLTRFQVFWRLRLPMMWRLALPGFGNHLLSLLKDTALVSVIGVQGILFTAQQATTVNHKPFTMYLTVAFIFLALSTVIVVTMKCIEKYAYRHLEAAR</sequence>
<dbReference type="InterPro" id="IPR035906">
    <property type="entry name" value="MetI-like_sf"/>
</dbReference>
<evidence type="ECO:0000256" key="6">
    <source>
        <dbReference type="ARBA" id="ARBA00022692"/>
    </source>
</evidence>
<dbReference type="Gene3D" id="1.10.3720.10">
    <property type="entry name" value="MetI-like"/>
    <property type="match status" value="1"/>
</dbReference>
<keyword evidence="5" id="KW-0997">Cell inner membrane</keyword>
<keyword evidence="6 9" id="KW-0812">Transmembrane</keyword>
<feature type="transmembrane region" description="Helical" evidence="9">
    <location>
        <begin position="12"/>
        <end position="35"/>
    </location>
</feature>
<dbReference type="InterPro" id="IPR051613">
    <property type="entry name" value="ABC_transp_permease_HisMQ"/>
</dbReference>
<evidence type="ECO:0000256" key="1">
    <source>
        <dbReference type="ARBA" id="ARBA00004429"/>
    </source>
</evidence>
<evidence type="ECO:0000313" key="12">
    <source>
        <dbReference type="Proteomes" id="UP001203880"/>
    </source>
</evidence>
<reference evidence="11" key="1">
    <citation type="submission" date="2022-05" db="EMBL/GenBank/DDBJ databases">
        <authorList>
            <person name="Park J.-S."/>
        </authorList>
    </citation>
    <scope>NUCLEOTIDE SEQUENCE</scope>
    <source>
        <strain evidence="11">2012CJ41-6</strain>
    </source>
</reference>
<dbReference type="InterPro" id="IPR000515">
    <property type="entry name" value="MetI-like"/>
</dbReference>
<keyword evidence="7 9" id="KW-1133">Transmembrane helix</keyword>
<evidence type="ECO:0000256" key="2">
    <source>
        <dbReference type="ARBA" id="ARBA00010072"/>
    </source>
</evidence>
<protein>
    <submittedName>
        <fullName evidence="11">ABC transporter permease subunit</fullName>
    </submittedName>
</protein>
<dbReference type="PANTHER" id="PTHR30133:SF2">
    <property type="entry name" value="ARGININE ABC TRANSPORTER PERMEASE PROTEIN ARTQ"/>
    <property type="match status" value="1"/>
</dbReference>
<evidence type="ECO:0000256" key="8">
    <source>
        <dbReference type="ARBA" id="ARBA00023136"/>
    </source>
</evidence>
<dbReference type="Pfam" id="PF00528">
    <property type="entry name" value="BPD_transp_1"/>
    <property type="match status" value="1"/>
</dbReference>
<organism evidence="11 12">
    <name type="scientific">Ruegeria spongiae</name>
    <dbReference type="NCBI Taxonomy" id="2942209"/>
    <lineage>
        <taxon>Bacteria</taxon>
        <taxon>Pseudomonadati</taxon>
        <taxon>Pseudomonadota</taxon>
        <taxon>Alphaproteobacteria</taxon>
        <taxon>Rhodobacterales</taxon>
        <taxon>Roseobacteraceae</taxon>
        <taxon>Ruegeria</taxon>
    </lineage>
</organism>
<comment type="subcellular location">
    <subcellularLocation>
        <location evidence="1">Cell inner membrane</location>
        <topology evidence="1">Multi-pass membrane protein</topology>
    </subcellularLocation>
    <subcellularLocation>
        <location evidence="9">Cell membrane</location>
        <topology evidence="9">Multi-pass membrane protein</topology>
    </subcellularLocation>
</comment>
<dbReference type="Proteomes" id="UP001203880">
    <property type="component" value="Unassembled WGS sequence"/>
</dbReference>
<proteinExistence type="inferred from homology"/>